<dbReference type="KEGG" id="marq:MARGE09_P1031"/>
<evidence type="ECO:0008006" key="3">
    <source>
        <dbReference type="Google" id="ProtNLM"/>
    </source>
</evidence>
<dbReference type="PIRSF" id="PIRSF020565">
    <property type="entry name" value="3Ho_Ac_ACP_DH_prd"/>
    <property type="match status" value="1"/>
</dbReference>
<dbReference type="AlphaFoldDB" id="A0AAN1WFU9"/>
<dbReference type="Gene3D" id="3.10.129.10">
    <property type="entry name" value="Hotdog Thioesterase"/>
    <property type="match status" value="1"/>
</dbReference>
<dbReference type="Proteomes" id="UP001320119">
    <property type="component" value="Chromosome"/>
</dbReference>
<evidence type="ECO:0000313" key="2">
    <source>
        <dbReference type="Proteomes" id="UP001320119"/>
    </source>
</evidence>
<name>A0AAN1WFU9_9GAMM</name>
<dbReference type="Pfam" id="PF22817">
    <property type="entry name" value="ApeP-like"/>
    <property type="match status" value="1"/>
</dbReference>
<accession>A0AAN1WFU9</accession>
<keyword evidence="2" id="KW-1185">Reference proteome</keyword>
<proteinExistence type="predicted"/>
<dbReference type="EMBL" id="AP023086">
    <property type="protein sequence ID" value="BCD96831.1"/>
    <property type="molecule type" value="Genomic_DNA"/>
</dbReference>
<dbReference type="SUPFAM" id="SSF54637">
    <property type="entry name" value="Thioesterase/thiol ester dehydrase-isomerase"/>
    <property type="match status" value="1"/>
</dbReference>
<sequence length="157" mass="17348">MATLLPTELPIETFLLHRKSMLLIKEITSCGDDWLEASVDVAASSLFVSEQGDVPSWVGLEYMAQAISALAGVKAWRQGRKLEVGFLLGTRRYSAVEHSFSLAVPLSVKVVQLMRDENNLVLFDCHIYRGEKSIACAEIKAIQPDDIQTVLAQLDAK</sequence>
<protein>
    <recommendedName>
        <fullName evidence="3">3-hydroxylacyl-ACP dehydratase</fullName>
    </recommendedName>
</protein>
<dbReference type="InterPro" id="IPR016776">
    <property type="entry name" value="ApeP-like_dehydratase"/>
</dbReference>
<dbReference type="RefSeq" id="WP_236986314.1">
    <property type="nucleotide sequence ID" value="NZ_AP023086.1"/>
</dbReference>
<evidence type="ECO:0000313" key="1">
    <source>
        <dbReference type="EMBL" id="BCD96831.1"/>
    </source>
</evidence>
<gene>
    <name evidence="1" type="ORF">MARGE09_P1031</name>
</gene>
<reference evidence="1 2" key="1">
    <citation type="journal article" date="2022" name="IScience">
        <title>An ultrasensitive nanofiber-based assay for enzymatic hydrolysis and deep-sea microbial degradation of cellulose.</title>
        <authorList>
            <person name="Tsudome M."/>
            <person name="Tachioka M."/>
            <person name="Miyazaki M."/>
            <person name="Uchimura K."/>
            <person name="Tsuda M."/>
            <person name="Takaki Y."/>
            <person name="Deguchi S."/>
        </authorList>
    </citation>
    <scope>NUCLEOTIDE SEQUENCE [LARGE SCALE GENOMIC DNA]</scope>
    <source>
        <strain evidence="1 2">GE09</strain>
    </source>
</reference>
<dbReference type="InterPro" id="IPR029069">
    <property type="entry name" value="HotDog_dom_sf"/>
</dbReference>
<organism evidence="1 2">
    <name type="scientific">Marinagarivorans cellulosilyticus</name>
    <dbReference type="NCBI Taxonomy" id="2721545"/>
    <lineage>
        <taxon>Bacteria</taxon>
        <taxon>Pseudomonadati</taxon>
        <taxon>Pseudomonadota</taxon>
        <taxon>Gammaproteobacteria</taxon>
        <taxon>Cellvibrionales</taxon>
        <taxon>Cellvibrionaceae</taxon>
        <taxon>Marinagarivorans</taxon>
    </lineage>
</organism>